<dbReference type="RefSeq" id="XP_020116516.1">
    <property type="nucleotide sequence ID" value="XM_020263213.1"/>
</dbReference>
<dbReference type="AlphaFoldDB" id="A0A225APP3"/>
<proteinExistence type="predicted"/>
<reference evidence="2" key="1">
    <citation type="submission" date="2015-06" db="EMBL/GenBank/DDBJ databases">
        <title>Talaromyces atroroseus IBT 11181 draft genome.</title>
        <authorList>
            <person name="Rasmussen K.B."/>
            <person name="Rasmussen S."/>
            <person name="Petersen B."/>
            <person name="Sicheritz-Ponten T."/>
            <person name="Mortensen U.H."/>
            <person name="Thrane U."/>
        </authorList>
    </citation>
    <scope>NUCLEOTIDE SEQUENCE [LARGE SCALE GENOMIC DNA]</scope>
    <source>
        <strain evidence="2">IBT 11181</strain>
    </source>
</reference>
<dbReference type="STRING" id="1441469.A0A225APP3"/>
<feature type="compositionally biased region" description="Basic and acidic residues" evidence="1">
    <location>
        <begin position="151"/>
        <end position="176"/>
    </location>
</feature>
<dbReference type="PANTHER" id="PTHR40642:SF1">
    <property type="entry name" value="YALI0F31295P"/>
    <property type="match status" value="1"/>
</dbReference>
<name>A0A225APP3_TALAT</name>
<protein>
    <submittedName>
        <fullName evidence="2">Uncharacterized protein</fullName>
    </submittedName>
</protein>
<dbReference type="GeneID" id="31007826"/>
<keyword evidence="3" id="KW-1185">Reference proteome</keyword>
<evidence type="ECO:0000256" key="1">
    <source>
        <dbReference type="SAM" id="MobiDB-lite"/>
    </source>
</evidence>
<organism evidence="2 3">
    <name type="scientific">Talaromyces atroroseus</name>
    <dbReference type="NCBI Taxonomy" id="1441469"/>
    <lineage>
        <taxon>Eukaryota</taxon>
        <taxon>Fungi</taxon>
        <taxon>Dikarya</taxon>
        <taxon>Ascomycota</taxon>
        <taxon>Pezizomycotina</taxon>
        <taxon>Eurotiomycetes</taxon>
        <taxon>Eurotiomycetidae</taxon>
        <taxon>Eurotiales</taxon>
        <taxon>Trichocomaceae</taxon>
        <taxon>Talaromyces</taxon>
        <taxon>Talaromyces sect. Trachyspermi</taxon>
    </lineage>
</organism>
<dbReference type="EMBL" id="LFMY01000014">
    <property type="protein sequence ID" value="OKL56395.1"/>
    <property type="molecule type" value="Genomic_DNA"/>
</dbReference>
<dbReference type="Pfam" id="PF12720">
    <property type="entry name" value="DUF3807"/>
    <property type="match status" value="1"/>
</dbReference>
<dbReference type="OrthoDB" id="5422320at2759"/>
<dbReference type="PANTHER" id="PTHR40642">
    <property type="entry name" value="YALI0F31295P"/>
    <property type="match status" value="1"/>
</dbReference>
<feature type="region of interest" description="Disordered" evidence="1">
    <location>
        <begin position="95"/>
        <end position="187"/>
    </location>
</feature>
<sequence length="341" mass="38681">MSHIQIPPVTPGDLLKFQADHFFGANTSNIIPIGHHGVFQAQGVAEEALDEEAYYEGDGDLGYYKDGVKRTLTDEQIKIFRHSEIHALLRERQRLREEQEEEEDEGEYGAGRRFNGEKLHASISDSRAKSKTGSRSHPDSTGLAATRKRKSAEYNESRDVETNRKRSRDGIYEDSRSNMSPFNNDNETAENVEQNMSSRVFNSTKNGILSMRRTLYHQSLDVLHPGIHSISYIKLPLQGHGSWMTITIIFASGLSQKRFQRAFGRVMNTNHWAISVELHLEIGILFRINHPLRCSGYRVGSRKAQGRPVSGIHRHYKIDITQSSTPDSRVAILLVIWIGNI</sequence>
<comment type="caution">
    <text evidence="2">The sequence shown here is derived from an EMBL/GenBank/DDBJ whole genome shotgun (WGS) entry which is preliminary data.</text>
</comment>
<gene>
    <name evidence="2" type="ORF">UA08_08070</name>
</gene>
<evidence type="ECO:0000313" key="3">
    <source>
        <dbReference type="Proteomes" id="UP000214365"/>
    </source>
</evidence>
<feature type="compositionally biased region" description="Polar residues" evidence="1">
    <location>
        <begin position="177"/>
        <end position="187"/>
    </location>
</feature>
<accession>A0A225APP3</accession>
<feature type="compositionally biased region" description="Acidic residues" evidence="1">
    <location>
        <begin position="98"/>
        <end position="107"/>
    </location>
</feature>
<evidence type="ECO:0000313" key="2">
    <source>
        <dbReference type="EMBL" id="OKL56395.1"/>
    </source>
</evidence>
<dbReference type="InterPro" id="IPR024526">
    <property type="entry name" value="DUF3807"/>
</dbReference>
<dbReference type="Proteomes" id="UP000214365">
    <property type="component" value="Unassembled WGS sequence"/>
</dbReference>